<dbReference type="PANTHER" id="PTHR46224">
    <property type="entry name" value="ANKYRIN REPEAT FAMILY PROTEIN"/>
    <property type="match status" value="1"/>
</dbReference>
<organism evidence="3 4">
    <name type="scientific">Diatrype stigma</name>
    <dbReference type="NCBI Taxonomy" id="117547"/>
    <lineage>
        <taxon>Eukaryota</taxon>
        <taxon>Fungi</taxon>
        <taxon>Dikarya</taxon>
        <taxon>Ascomycota</taxon>
        <taxon>Pezizomycotina</taxon>
        <taxon>Sordariomycetes</taxon>
        <taxon>Xylariomycetidae</taxon>
        <taxon>Xylariales</taxon>
        <taxon>Diatrypaceae</taxon>
        <taxon>Diatrype</taxon>
    </lineage>
</organism>
<dbReference type="PROSITE" id="PS50088">
    <property type="entry name" value="ANK_REPEAT"/>
    <property type="match status" value="5"/>
</dbReference>
<keyword evidence="1" id="KW-0040">ANK repeat</keyword>
<evidence type="ECO:0000256" key="2">
    <source>
        <dbReference type="SAM" id="MobiDB-lite"/>
    </source>
</evidence>
<evidence type="ECO:0000256" key="1">
    <source>
        <dbReference type="PROSITE-ProRule" id="PRU00023"/>
    </source>
</evidence>
<evidence type="ECO:0000313" key="4">
    <source>
        <dbReference type="Proteomes" id="UP001320420"/>
    </source>
</evidence>
<feature type="compositionally biased region" description="Basic and acidic residues" evidence="2">
    <location>
        <begin position="311"/>
        <end position="323"/>
    </location>
</feature>
<reference evidence="3 4" key="1">
    <citation type="submission" date="2024-02" db="EMBL/GenBank/DDBJ databases">
        <title>De novo assembly and annotation of 12 fungi associated with fruit tree decline syndrome in Ontario, Canada.</title>
        <authorList>
            <person name="Sulman M."/>
            <person name="Ellouze W."/>
            <person name="Ilyukhin E."/>
        </authorList>
    </citation>
    <scope>NUCLEOTIDE SEQUENCE [LARGE SCALE GENOMIC DNA]</scope>
    <source>
        <strain evidence="3 4">M11/M66-122</strain>
    </source>
</reference>
<dbReference type="InterPro" id="IPR051616">
    <property type="entry name" value="Cul2-RING_E3_ligase_SR"/>
</dbReference>
<feature type="repeat" description="ANK" evidence="1">
    <location>
        <begin position="703"/>
        <end position="735"/>
    </location>
</feature>
<comment type="caution">
    <text evidence="3">The sequence shown here is derived from an EMBL/GenBank/DDBJ whole genome shotgun (WGS) entry which is preliminary data.</text>
</comment>
<feature type="compositionally biased region" description="Gly residues" evidence="2">
    <location>
        <begin position="301"/>
        <end position="310"/>
    </location>
</feature>
<feature type="repeat" description="ANK" evidence="1">
    <location>
        <begin position="578"/>
        <end position="611"/>
    </location>
</feature>
<feature type="compositionally biased region" description="Basic and acidic residues" evidence="2">
    <location>
        <begin position="197"/>
        <end position="212"/>
    </location>
</feature>
<feature type="region of interest" description="Disordered" evidence="2">
    <location>
        <begin position="292"/>
        <end position="377"/>
    </location>
</feature>
<feature type="compositionally biased region" description="Gly residues" evidence="2">
    <location>
        <begin position="423"/>
        <end position="435"/>
    </location>
</feature>
<dbReference type="SUPFAM" id="SSF48403">
    <property type="entry name" value="Ankyrin repeat"/>
    <property type="match status" value="2"/>
</dbReference>
<dbReference type="PANTHER" id="PTHR46224:SF64">
    <property type="entry name" value="IQ MOTIF AND ANKYRIN REPEAT DOMAIN-CONTAINING PROTEIN 1"/>
    <property type="match status" value="1"/>
</dbReference>
<dbReference type="Pfam" id="PF12796">
    <property type="entry name" value="Ank_2"/>
    <property type="match status" value="4"/>
</dbReference>
<sequence>MAATRTADAVLSLCHKATVLGNKIAIHMLEYLGTVEKHSTQFDELAHEFMDTSRIMWSLEAGLSECTRQHQRLPSEMIAELDRKFRATTADFQVLDQILGRFLDYERKGTMGKLQKGWRSMFSSNDVEKMRENLEKTREALRMSSLVFQWSLGDDRIDESVGIGYTGLAAALERLSRAKTSSSAGAGAGAGGTGLPSREKTGDVAHQVHEVHPGQQDAGVPPFLPPIPGLPNSRGSATERSSGHGDNSSSGGGGAGHNSLRSHLQNQYQPARGGPAEREREPSLMNYTIKTTSSTHSASRGGSGGGGSGDQGERGERERERAARRMSIANDFDRIVLGHTTSNTGGGGGGAGSVASSGYQNHPGSSHHNHSYTHHAESATGADSLMADELDAFEPFKVVRFKADPASQPRWAPRNTNTSSSAGGPGQGQGQGQGAGSDYESHSLRESLVAAVESRNAKLAEQLLDRGVPPNLGPHAHVHLLNLAIAHHDSEMVRILLLFGADPNSPDARGNTPLYTSVEESSLEAATMLLKYGADPNLPSGHDQETPLTAAVVEDKFNLARALLAYGGDATHVLVDGSTDTLLMAAIKRRRSRRVVDLLLGYGADANAKDGHGHTPLFEAIQSRRIELVASLLDHRANPNLPGPKHMLWPAAGLPRILELLLARGADPRKAPGVMELATSENNLESVRVLLKAGVDANAKKDGIYTPLCSAIRDDRADIFDLLLAHGADPNIPSAEYPAFKCVTHYRTQYLQPLVVAGADLNTPKGILETAVQCHNLEALNWLLDSGKVSPNDKAPKTGATPLTTAIRENRPDLVELLLSRGADPNIRGENWPVCMAVKQPAILKRLLPALAEPRAFKGVMEMAVVANQIESIKLLLRAGVSVEDRNGGVFSPLTTAIRENRKDIVRFLLEEAGADVNAPGEHLPVVKALRRIHERPGDDADLTIQLDTDILELLLRHGADPNKMYRGHNGFFQAVEDGNPDILRLLLSRCPAGADLAARDDAGMTVLEVATSRGWLEGRAILLQGQGQRQGSPDANASGSGPGAAVTAAKIAAANANANANASTGASHTMAMR</sequence>
<accession>A0AAN9V1C1</accession>
<feature type="region of interest" description="Disordered" evidence="2">
    <location>
        <begin position="404"/>
        <end position="443"/>
    </location>
</feature>
<name>A0AAN9V1C1_9PEZI</name>
<dbReference type="SMART" id="SM00248">
    <property type="entry name" value="ANK"/>
    <property type="match status" value="14"/>
</dbReference>
<proteinExistence type="predicted"/>
<feature type="region of interest" description="Disordered" evidence="2">
    <location>
        <begin position="180"/>
        <end position="261"/>
    </location>
</feature>
<dbReference type="Pfam" id="PF00023">
    <property type="entry name" value="Ank"/>
    <property type="match status" value="2"/>
</dbReference>
<dbReference type="EMBL" id="JAKJXP020000008">
    <property type="protein sequence ID" value="KAK7756250.1"/>
    <property type="molecule type" value="Genomic_DNA"/>
</dbReference>
<dbReference type="AlphaFoldDB" id="A0AAN9V1C1"/>
<feature type="repeat" description="ANK" evidence="1">
    <location>
        <begin position="509"/>
        <end position="541"/>
    </location>
</feature>
<gene>
    <name evidence="3" type="ORF">SLS62_001844</name>
</gene>
<keyword evidence="4" id="KW-1185">Reference proteome</keyword>
<protein>
    <submittedName>
        <fullName evidence="3">Uncharacterized protein</fullName>
    </submittedName>
</protein>
<feature type="repeat" description="ANK" evidence="1">
    <location>
        <begin position="612"/>
        <end position="644"/>
    </location>
</feature>
<dbReference type="Proteomes" id="UP001320420">
    <property type="component" value="Unassembled WGS sequence"/>
</dbReference>
<feature type="repeat" description="ANK" evidence="1">
    <location>
        <begin position="798"/>
        <end position="830"/>
    </location>
</feature>
<evidence type="ECO:0000313" key="3">
    <source>
        <dbReference type="EMBL" id="KAK7756250.1"/>
    </source>
</evidence>
<dbReference type="InterPro" id="IPR002110">
    <property type="entry name" value="Ankyrin_rpt"/>
</dbReference>
<dbReference type="InterPro" id="IPR036770">
    <property type="entry name" value="Ankyrin_rpt-contain_sf"/>
</dbReference>
<dbReference type="PROSITE" id="PS50297">
    <property type="entry name" value="ANK_REP_REGION"/>
    <property type="match status" value="3"/>
</dbReference>
<dbReference type="Gene3D" id="1.25.40.20">
    <property type="entry name" value="Ankyrin repeat-containing domain"/>
    <property type="match status" value="4"/>
</dbReference>